<proteinExistence type="predicted"/>
<feature type="domain" description="DUF4371" evidence="1">
    <location>
        <begin position="3"/>
        <end position="116"/>
    </location>
</feature>
<reference evidence="2 3" key="1">
    <citation type="submission" date="2015-09" db="EMBL/GenBank/DDBJ databases">
        <title>Trachymyrmex zeteki WGS genome.</title>
        <authorList>
            <person name="Nygaard S."/>
            <person name="Hu H."/>
            <person name="Boomsma J."/>
            <person name="Zhang G."/>
        </authorList>
    </citation>
    <scope>NUCLEOTIDE SEQUENCE [LARGE SCALE GENOMIC DNA]</scope>
    <source>
        <strain evidence="2">Tzet28-1</strain>
        <tissue evidence="2">Whole body</tissue>
    </source>
</reference>
<gene>
    <name evidence="2" type="ORF">ALC60_10348</name>
</gene>
<dbReference type="SUPFAM" id="SSF53098">
    <property type="entry name" value="Ribonuclease H-like"/>
    <property type="match status" value="1"/>
</dbReference>
<dbReference type="Proteomes" id="UP000075809">
    <property type="component" value="Unassembled WGS sequence"/>
</dbReference>
<dbReference type="PANTHER" id="PTHR45749">
    <property type="match status" value="1"/>
</dbReference>
<evidence type="ECO:0000259" key="1">
    <source>
        <dbReference type="Pfam" id="PF14291"/>
    </source>
</evidence>
<dbReference type="AlphaFoldDB" id="A0A151WRX7"/>
<keyword evidence="3" id="KW-1185">Reference proteome</keyword>
<evidence type="ECO:0000313" key="2">
    <source>
        <dbReference type="EMBL" id="KYQ50563.1"/>
    </source>
</evidence>
<sequence length="278" mass="30994">MYTSPDIQNEIIQLIGSEITLQIVKRAIKSRFFTVLADETTDISRIEQFSLCIRYVDLELYVVREDFLAFVPVCDVTGARLAKTIKDQLQNLGLDLQNLRGQGYDGAAAMRGVFNGVQAVIQKEFPKAVYTHCVSHCLNLCLSDACNVDSLRNAFGVISEVCTFFRASARRTAILSRKLESSDSASTNLKEYCETRWVERHDAVLLFCESITETIQALEDLIEAKGADSGKAQQLHHSLCNFSFLIALFVAQHMLSLTHALSKNLQSIDIDLCSDAVL</sequence>
<name>A0A151WRX7_9HYME</name>
<organism evidence="2 3">
    <name type="scientific">Mycetomoellerius zeteki</name>
    <dbReference type="NCBI Taxonomy" id="64791"/>
    <lineage>
        <taxon>Eukaryota</taxon>
        <taxon>Metazoa</taxon>
        <taxon>Ecdysozoa</taxon>
        <taxon>Arthropoda</taxon>
        <taxon>Hexapoda</taxon>
        <taxon>Insecta</taxon>
        <taxon>Pterygota</taxon>
        <taxon>Neoptera</taxon>
        <taxon>Endopterygota</taxon>
        <taxon>Hymenoptera</taxon>
        <taxon>Apocrita</taxon>
        <taxon>Aculeata</taxon>
        <taxon>Formicoidea</taxon>
        <taxon>Formicidae</taxon>
        <taxon>Myrmicinae</taxon>
        <taxon>Mycetomoellerius</taxon>
    </lineage>
</organism>
<dbReference type="STRING" id="64791.A0A151WRX7"/>
<evidence type="ECO:0000313" key="3">
    <source>
        <dbReference type="Proteomes" id="UP000075809"/>
    </source>
</evidence>
<dbReference type="EMBL" id="KQ982802">
    <property type="protein sequence ID" value="KYQ50563.1"/>
    <property type="molecule type" value="Genomic_DNA"/>
</dbReference>
<dbReference type="InterPro" id="IPR012337">
    <property type="entry name" value="RNaseH-like_sf"/>
</dbReference>
<dbReference type="InterPro" id="IPR025398">
    <property type="entry name" value="DUF4371"/>
</dbReference>
<protein>
    <submittedName>
        <fullName evidence="2">Zinc finger MYM-type protein 1</fullName>
    </submittedName>
</protein>
<accession>A0A151WRX7</accession>
<dbReference type="PANTHER" id="PTHR45749:SF21">
    <property type="entry name" value="DUF4371 DOMAIN-CONTAINING PROTEIN"/>
    <property type="match status" value="1"/>
</dbReference>
<dbReference type="Pfam" id="PF14291">
    <property type="entry name" value="DUF4371"/>
    <property type="match status" value="1"/>
</dbReference>